<keyword evidence="1" id="KW-0472">Membrane</keyword>
<dbReference type="AlphaFoldDB" id="A0A1K2IRS9"/>
<dbReference type="Proteomes" id="UP000182544">
    <property type="component" value="Unassembled WGS sequence"/>
</dbReference>
<accession>A0A1K2IRS9</accession>
<feature type="transmembrane region" description="Helical" evidence="1">
    <location>
        <begin position="6"/>
        <end position="24"/>
    </location>
</feature>
<evidence type="ECO:0000256" key="1">
    <source>
        <dbReference type="SAM" id="Phobius"/>
    </source>
</evidence>
<reference evidence="2 3" key="1">
    <citation type="submission" date="2016-10" db="EMBL/GenBank/DDBJ databases">
        <authorList>
            <person name="de Groot N.N."/>
        </authorList>
    </citation>
    <scope>NUCLEOTIDE SEQUENCE [LARGE SCALE GENOMIC DNA]</scope>
    <source>
        <strain evidence="2 3">DSM 18180</strain>
    </source>
</reference>
<keyword evidence="3" id="KW-1185">Reference proteome</keyword>
<gene>
    <name evidence="2" type="ORF">SAMN05428642_1095</name>
</gene>
<dbReference type="RefSeq" id="WP_072403741.1">
    <property type="nucleotide sequence ID" value="NZ_FPKV01000009.1"/>
</dbReference>
<dbReference type="EMBL" id="FPKV01000009">
    <property type="protein sequence ID" value="SFZ95164.1"/>
    <property type="molecule type" value="Genomic_DNA"/>
</dbReference>
<keyword evidence="1" id="KW-0812">Transmembrane</keyword>
<name>A0A1K2IRS9_9FLAO</name>
<proteinExistence type="predicted"/>
<protein>
    <submittedName>
        <fullName evidence="2">Uncharacterized protein</fullName>
    </submittedName>
</protein>
<organism evidence="2 3">
    <name type="scientific">Flaviramulus basaltis</name>
    <dbReference type="NCBI Taxonomy" id="369401"/>
    <lineage>
        <taxon>Bacteria</taxon>
        <taxon>Pseudomonadati</taxon>
        <taxon>Bacteroidota</taxon>
        <taxon>Flavobacteriia</taxon>
        <taxon>Flavobacteriales</taxon>
        <taxon>Flavobacteriaceae</taxon>
        <taxon>Flaviramulus</taxon>
    </lineage>
</organism>
<sequence length="192" mass="22922">METSIILTILVLIAGFIYFIYPRAELYFIKRPKLVIEINPNKGLTKSSSFIDYHPDTDRTKPVNRPETIKIYELEWKFDLVVRNNSEINAFNVKLLQHKNTMNLTFNGTINPQKSLKAHEEEIIPFQFKKVVQSTTQEFPSHFTQKPADFKDLMLLLEYENEQGRKFYSRYYFNTDTTKFNRTKKNELKYWC</sequence>
<keyword evidence="1" id="KW-1133">Transmembrane helix</keyword>
<dbReference type="OrthoDB" id="1435155at2"/>
<dbReference type="STRING" id="369401.SAMN05428642_1095"/>
<evidence type="ECO:0000313" key="2">
    <source>
        <dbReference type="EMBL" id="SFZ95164.1"/>
    </source>
</evidence>
<evidence type="ECO:0000313" key="3">
    <source>
        <dbReference type="Proteomes" id="UP000182544"/>
    </source>
</evidence>